<evidence type="ECO:0000313" key="1">
    <source>
        <dbReference type="EMBL" id="KAF8566210.1"/>
    </source>
</evidence>
<sequence length="144" mass="16305">MSHAQPVPRNSGNADSERFTSSSILSHWKIHPDCLLCPTTFASVSKSTRDCKIDGSCRDSKIQLRDKIYARCVLTCKLGSGENLYYVRRLKSLAKECTFKTVTAEEYRDEALRDSIIPGIRSPNIRQRSLEQRTATFQNAFDQA</sequence>
<dbReference type="AlphaFoldDB" id="A0A8T0DEM0"/>
<gene>
    <name evidence="1" type="ORF">P879_05413</name>
</gene>
<dbReference type="Proteomes" id="UP000699462">
    <property type="component" value="Unassembled WGS sequence"/>
</dbReference>
<reference evidence="1 2" key="1">
    <citation type="submission" date="2019-07" db="EMBL/GenBank/DDBJ databases">
        <title>Annotation for the trematode Paragonimus westermani.</title>
        <authorList>
            <person name="Choi Y.-J."/>
        </authorList>
    </citation>
    <scope>NUCLEOTIDE SEQUENCE [LARGE SCALE GENOMIC DNA]</scope>
    <source>
        <strain evidence="1">180907_Pwestermani</strain>
    </source>
</reference>
<accession>A0A8T0DEM0</accession>
<organism evidence="1 2">
    <name type="scientific">Paragonimus westermani</name>
    <dbReference type="NCBI Taxonomy" id="34504"/>
    <lineage>
        <taxon>Eukaryota</taxon>
        <taxon>Metazoa</taxon>
        <taxon>Spiralia</taxon>
        <taxon>Lophotrochozoa</taxon>
        <taxon>Platyhelminthes</taxon>
        <taxon>Trematoda</taxon>
        <taxon>Digenea</taxon>
        <taxon>Plagiorchiida</taxon>
        <taxon>Troglotremata</taxon>
        <taxon>Troglotrematidae</taxon>
        <taxon>Paragonimus</taxon>
    </lineage>
</organism>
<evidence type="ECO:0000313" key="2">
    <source>
        <dbReference type="Proteomes" id="UP000699462"/>
    </source>
</evidence>
<comment type="caution">
    <text evidence="1">The sequence shown here is derived from an EMBL/GenBank/DDBJ whole genome shotgun (WGS) entry which is preliminary data.</text>
</comment>
<dbReference type="EMBL" id="JTDF01005456">
    <property type="protein sequence ID" value="KAF8566210.1"/>
    <property type="molecule type" value="Genomic_DNA"/>
</dbReference>
<name>A0A8T0DEM0_9TREM</name>
<proteinExistence type="predicted"/>
<keyword evidence="2" id="KW-1185">Reference proteome</keyword>
<dbReference type="OrthoDB" id="10020110at2759"/>
<protein>
    <submittedName>
        <fullName evidence="1">Uncharacterized protein</fullName>
    </submittedName>
</protein>